<protein>
    <submittedName>
        <fullName evidence="3">Ribosomal protein S17E</fullName>
    </submittedName>
</protein>
<reference evidence="4" key="2">
    <citation type="submission" date="2020-08" db="EMBL/GenBank/DDBJ databases">
        <title>The Agave Microbiome: Exploring the role of microbial communities in plant adaptations to desert environments.</title>
        <authorList>
            <person name="Partida-Martinez L.P."/>
        </authorList>
    </citation>
    <scope>NUCLEOTIDE SEQUENCE [LARGE SCALE GENOMIC DNA]</scope>
    <source>
        <strain evidence="4">AT2.8</strain>
    </source>
</reference>
<gene>
    <name evidence="3" type="ORF">F4694_000491</name>
</gene>
<keyword evidence="2" id="KW-0732">Signal</keyword>
<feature type="chain" id="PRO_5033062573" evidence="2">
    <location>
        <begin position="22"/>
        <end position="212"/>
    </location>
</feature>
<dbReference type="PROSITE" id="PS51257">
    <property type="entry name" value="PROKAR_LIPOPROTEIN"/>
    <property type="match status" value="1"/>
</dbReference>
<evidence type="ECO:0000256" key="2">
    <source>
        <dbReference type="SAM" id="SignalP"/>
    </source>
</evidence>
<accession>A0A852T4Z6</accession>
<reference evidence="4" key="1">
    <citation type="submission" date="2020-07" db="EMBL/GenBank/DDBJ databases">
        <authorList>
            <person name="Partida-Martinez L."/>
            <person name="Huntemann M."/>
            <person name="Clum A."/>
            <person name="Wang J."/>
            <person name="Palaniappan K."/>
            <person name="Ritter S."/>
            <person name="Chen I.-M."/>
            <person name="Stamatis D."/>
            <person name="Reddy T."/>
            <person name="O'Malley R."/>
            <person name="Daum C."/>
            <person name="Shapiro N."/>
            <person name="Ivanova N."/>
            <person name="Kyrpides N."/>
            <person name="Woyke T."/>
        </authorList>
    </citation>
    <scope>NUCLEOTIDE SEQUENCE [LARGE SCALE GENOMIC DNA]</scope>
    <source>
        <strain evidence="4">AT2.8</strain>
    </source>
</reference>
<dbReference type="InterPro" id="IPR019076">
    <property type="entry name" value="Spore_lipoprot_YhcN/YlaJ-like"/>
</dbReference>
<keyword evidence="3" id="KW-0687">Ribonucleoprotein</keyword>
<dbReference type="EMBL" id="JACCBX010000001">
    <property type="protein sequence ID" value="NYE03772.1"/>
    <property type="molecule type" value="Genomic_DNA"/>
</dbReference>
<proteinExistence type="predicted"/>
<dbReference type="Proteomes" id="UP000548423">
    <property type="component" value="Unassembled WGS sequence"/>
</dbReference>
<evidence type="ECO:0000313" key="3">
    <source>
        <dbReference type="EMBL" id="NYE03772.1"/>
    </source>
</evidence>
<organism evidence="3 4">
    <name type="scientific">Neobacillus niacini</name>
    <dbReference type="NCBI Taxonomy" id="86668"/>
    <lineage>
        <taxon>Bacteria</taxon>
        <taxon>Bacillati</taxon>
        <taxon>Bacillota</taxon>
        <taxon>Bacilli</taxon>
        <taxon>Bacillales</taxon>
        <taxon>Bacillaceae</taxon>
        <taxon>Neobacillus</taxon>
    </lineage>
</organism>
<dbReference type="AlphaFoldDB" id="A0A852T4Z6"/>
<evidence type="ECO:0000256" key="1">
    <source>
        <dbReference type="SAM" id="MobiDB-lite"/>
    </source>
</evidence>
<name>A0A852T4Z6_9BACI</name>
<sequence>MKKWSIMIVFCLFLTAAGCSRDMANRDVYKESGDTINVNNKREELYNEGGGQGARNVSDDYGFVRHQRSPIQGDRGGTAHYAAIDREQVANIISQLSTDIPNVDDVATLVTDQEVLVSYDTDSKDRNQTADQVKRTAMSVVPRYYHVYVSDNTKLMRDVENLANLDSTSHNARNLVNGLITQMKKSPQGNRMSDSEDENGATADDTMNTNNR</sequence>
<keyword evidence="3" id="KW-0689">Ribosomal protein</keyword>
<evidence type="ECO:0000313" key="4">
    <source>
        <dbReference type="Proteomes" id="UP000548423"/>
    </source>
</evidence>
<comment type="caution">
    <text evidence="3">The sequence shown here is derived from an EMBL/GenBank/DDBJ whole genome shotgun (WGS) entry which is preliminary data.</text>
</comment>
<dbReference type="Pfam" id="PF09580">
    <property type="entry name" value="Spore_YhcN_YlaJ"/>
    <property type="match status" value="1"/>
</dbReference>
<feature type="signal peptide" evidence="2">
    <location>
        <begin position="1"/>
        <end position="21"/>
    </location>
</feature>
<dbReference type="GO" id="GO:0005840">
    <property type="term" value="C:ribosome"/>
    <property type="evidence" value="ECO:0007669"/>
    <property type="project" value="UniProtKB-KW"/>
</dbReference>
<feature type="compositionally biased region" description="Polar residues" evidence="1">
    <location>
        <begin position="183"/>
        <end position="192"/>
    </location>
</feature>
<feature type="region of interest" description="Disordered" evidence="1">
    <location>
        <begin position="183"/>
        <end position="212"/>
    </location>
</feature>